<organism evidence="2 3">
    <name type="scientific">Skermanella aerolata</name>
    <dbReference type="NCBI Taxonomy" id="393310"/>
    <lineage>
        <taxon>Bacteria</taxon>
        <taxon>Pseudomonadati</taxon>
        <taxon>Pseudomonadota</taxon>
        <taxon>Alphaproteobacteria</taxon>
        <taxon>Rhodospirillales</taxon>
        <taxon>Azospirillaceae</taxon>
        <taxon>Skermanella</taxon>
    </lineage>
</organism>
<proteinExistence type="predicted"/>
<keyword evidence="3" id="KW-1185">Reference proteome</keyword>
<evidence type="ECO:0000313" key="2">
    <source>
        <dbReference type="EMBL" id="GEO43287.1"/>
    </source>
</evidence>
<dbReference type="OrthoDB" id="7238576at2"/>
<name>A0A512E3M3_9PROT</name>
<feature type="region of interest" description="Disordered" evidence="1">
    <location>
        <begin position="1"/>
        <end position="34"/>
    </location>
</feature>
<comment type="caution">
    <text evidence="2">The sequence shown here is derived from an EMBL/GenBank/DDBJ whole genome shotgun (WGS) entry which is preliminary data.</text>
</comment>
<accession>A0A512E3M3</accession>
<reference evidence="2 3" key="1">
    <citation type="submission" date="2019-07" db="EMBL/GenBank/DDBJ databases">
        <title>Whole genome shotgun sequence of Skermanella aerolata NBRC 106429.</title>
        <authorList>
            <person name="Hosoyama A."/>
            <person name="Uohara A."/>
            <person name="Ohji S."/>
            <person name="Ichikawa N."/>
        </authorList>
    </citation>
    <scope>NUCLEOTIDE SEQUENCE [LARGE SCALE GENOMIC DNA]</scope>
    <source>
        <strain evidence="2 3">NBRC 106429</strain>
    </source>
</reference>
<dbReference type="AlphaFoldDB" id="A0A512E3M3"/>
<feature type="compositionally biased region" description="Basic and acidic residues" evidence="1">
    <location>
        <begin position="1"/>
        <end position="21"/>
    </location>
</feature>
<protein>
    <submittedName>
        <fullName evidence="2">Uncharacterized protein</fullName>
    </submittedName>
</protein>
<dbReference type="RefSeq" id="WP_044435832.1">
    <property type="nucleotide sequence ID" value="NZ_BJYZ01000071.1"/>
</dbReference>
<evidence type="ECO:0000313" key="3">
    <source>
        <dbReference type="Proteomes" id="UP000321523"/>
    </source>
</evidence>
<sequence length="330" mass="37820">MPRDTLTERERKRLDRFEKMQQNRRGRSSPSVMPSKLARTAAFAPRKKNLITDSNFKRVYEFRPHTVVEVSGRELGSQHRDALYALFKLRAKRTEEPNPLYNPNISQVGLKAPKPTLVYYHTITTWREILKASGRSAHVNNLGTVLRTFEEMRKVNFRVYTGTFDQYQAASTRGRLAGPGFSDNLLNEIEWSGVELDSPVRVRYGAWVKEMFEAKTLVSVDSEVYFKLKSDYAKSLWPAIDSQNNYTWIDVDAVAELSGLDYAALTTRQKVKLREETRQAFDDMVAASGLSSWHCEQIGSGRVKSYRYHYVHAAPRQGVLELDAPADPLF</sequence>
<evidence type="ECO:0000256" key="1">
    <source>
        <dbReference type="SAM" id="MobiDB-lite"/>
    </source>
</evidence>
<gene>
    <name evidence="2" type="ORF">SAE02_74350</name>
</gene>
<dbReference type="Proteomes" id="UP000321523">
    <property type="component" value="Unassembled WGS sequence"/>
</dbReference>
<dbReference type="EMBL" id="BJYZ01000071">
    <property type="protein sequence ID" value="GEO43287.1"/>
    <property type="molecule type" value="Genomic_DNA"/>
</dbReference>